<evidence type="ECO:0000256" key="2">
    <source>
        <dbReference type="ARBA" id="ARBA00005389"/>
    </source>
</evidence>
<evidence type="ECO:0000256" key="3">
    <source>
        <dbReference type="ARBA" id="ARBA00023015"/>
    </source>
</evidence>
<comment type="caution">
    <text evidence="8">The sequence shown here is derived from an EMBL/GenBank/DDBJ whole genome shotgun (WGS) entry which is preliminary data.</text>
</comment>
<proteinExistence type="inferred from homology"/>
<evidence type="ECO:0000256" key="5">
    <source>
        <dbReference type="ARBA" id="ARBA00023242"/>
    </source>
</evidence>
<dbReference type="AlphaFoldDB" id="A0A835YE60"/>
<keyword evidence="4 6" id="KW-0804">Transcription</keyword>
<name>A0A835YE60_9CHLO</name>
<keyword evidence="3 6" id="KW-0805">Transcription regulation</keyword>
<keyword evidence="6" id="KW-0010">Activator</keyword>
<evidence type="ECO:0000256" key="4">
    <source>
        <dbReference type="ARBA" id="ARBA00023163"/>
    </source>
</evidence>
<comment type="subunit">
    <text evidence="6">Component of the Mediator complex.</text>
</comment>
<keyword evidence="9" id="KW-1185">Reference proteome</keyword>
<keyword evidence="7" id="KW-0175">Coiled coil</keyword>
<comment type="subcellular location">
    <subcellularLocation>
        <location evidence="1 6">Nucleus</location>
    </subcellularLocation>
</comment>
<evidence type="ECO:0000313" key="8">
    <source>
        <dbReference type="EMBL" id="KAG2500926.1"/>
    </source>
</evidence>
<comment type="similarity">
    <text evidence="2 6">Belongs to the Mediator complex subunit 10 family.</text>
</comment>
<dbReference type="GO" id="GO:0016592">
    <property type="term" value="C:mediator complex"/>
    <property type="evidence" value="ECO:0007669"/>
    <property type="project" value="InterPro"/>
</dbReference>
<dbReference type="EMBL" id="JAEHOE010000002">
    <property type="protein sequence ID" value="KAG2500926.1"/>
    <property type="molecule type" value="Genomic_DNA"/>
</dbReference>
<dbReference type="InterPro" id="IPR019145">
    <property type="entry name" value="Mediator_Med10"/>
</dbReference>
<comment type="function">
    <text evidence="6">Component of the Mediator complex, a coactivator involved in the regulated transcription of nearly all RNA polymerase II-dependent genes. Mediator functions as a bridge to convey information from gene-specific regulatory proteins to the basal RNA polymerase II transcription machinery. Mediator is recruited to promoters by direct interactions with regulatory proteins and serves as a scaffold for the assembly of a functional preinitiation complex with RNA polymerase II and the general transcription factors.</text>
</comment>
<evidence type="ECO:0000256" key="6">
    <source>
        <dbReference type="RuleBase" id="RU364146"/>
    </source>
</evidence>
<gene>
    <name evidence="6" type="primary">MED10</name>
    <name evidence="8" type="ORF">HYH03_000753</name>
</gene>
<dbReference type="OrthoDB" id="337270at2759"/>
<keyword evidence="5 6" id="KW-0539">Nucleus</keyword>
<evidence type="ECO:0000256" key="7">
    <source>
        <dbReference type="SAM" id="Coils"/>
    </source>
</evidence>
<sequence length="150" mass="16734">MSSPEPLVSAAQVSRQIAQVLFKVNELEATLASYDASHAELLEQRLVQYERLLASTRDMLRQKVPEGMSAEEVSRNCVTGRKIPEDLVKNLDAGINPDEYLRETFKACKRDNQISKGKCEALQTLFADLLTDAAQAYPEESGEYRKALGL</sequence>
<organism evidence="8 9">
    <name type="scientific">Edaphochlamys debaryana</name>
    <dbReference type="NCBI Taxonomy" id="47281"/>
    <lineage>
        <taxon>Eukaryota</taxon>
        <taxon>Viridiplantae</taxon>
        <taxon>Chlorophyta</taxon>
        <taxon>core chlorophytes</taxon>
        <taxon>Chlorophyceae</taxon>
        <taxon>CS clade</taxon>
        <taxon>Chlamydomonadales</taxon>
        <taxon>Chlamydomonadales incertae sedis</taxon>
        <taxon>Edaphochlamys</taxon>
    </lineage>
</organism>
<dbReference type="Proteomes" id="UP000612055">
    <property type="component" value="Unassembled WGS sequence"/>
</dbReference>
<dbReference type="GO" id="GO:0003712">
    <property type="term" value="F:transcription coregulator activity"/>
    <property type="evidence" value="ECO:0007669"/>
    <property type="project" value="InterPro"/>
</dbReference>
<evidence type="ECO:0000256" key="1">
    <source>
        <dbReference type="ARBA" id="ARBA00004123"/>
    </source>
</evidence>
<accession>A0A835YE60</accession>
<feature type="coiled-coil region" evidence="7">
    <location>
        <begin position="24"/>
        <end position="59"/>
    </location>
</feature>
<evidence type="ECO:0000313" key="9">
    <source>
        <dbReference type="Proteomes" id="UP000612055"/>
    </source>
</evidence>
<reference evidence="8" key="1">
    <citation type="journal article" date="2020" name="bioRxiv">
        <title>Comparative genomics of Chlamydomonas.</title>
        <authorList>
            <person name="Craig R.J."/>
            <person name="Hasan A.R."/>
            <person name="Ness R.W."/>
            <person name="Keightley P.D."/>
        </authorList>
    </citation>
    <scope>NUCLEOTIDE SEQUENCE</scope>
    <source>
        <strain evidence="8">CCAP 11/70</strain>
    </source>
</reference>
<dbReference type="GO" id="GO:0006357">
    <property type="term" value="P:regulation of transcription by RNA polymerase II"/>
    <property type="evidence" value="ECO:0007669"/>
    <property type="project" value="InterPro"/>
</dbReference>
<dbReference type="Pfam" id="PF09748">
    <property type="entry name" value="Med10"/>
    <property type="match status" value="1"/>
</dbReference>
<protein>
    <recommendedName>
        <fullName evidence="6">Mediator of RNA polymerase II transcription subunit 10</fullName>
    </recommendedName>
    <alternativeName>
        <fullName evidence="6">Mediator complex subunit 10</fullName>
    </alternativeName>
</protein>